<dbReference type="AlphaFoldDB" id="A0A346B0L3"/>
<evidence type="ECO:0000256" key="1">
    <source>
        <dbReference type="SAM" id="MobiDB-lite"/>
    </source>
</evidence>
<dbReference type="SUPFAM" id="SSF47413">
    <property type="entry name" value="lambda repressor-like DNA-binding domains"/>
    <property type="match status" value="1"/>
</dbReference>
<dbReference type="OrthoDB" id="9797543at2"/>
<keyword evidence="2" id="KW-1133">Transmembrane helix</keyword>
<feature type="region of interest" description="Disordered" evidence="1">
    <location>
        <begin position="83"/>
        <end position="109"/>
    </location>
</feature>
<dbReference type="PANTHER" id="PTHR34475">
    <property type="match status" value="1"/>
</dbReference>
<dbReference type="Proteomes" id="UP000254337">
    <property type="component" value="Chromosome"/>
</dbReference>
<dbReference type="Pfam" id="PF13413">
    <property type="entry name" value="HTH_25"/>
    <property type="match status" value="1"/>
</dbReference>
<dbReference type="InterPro" id="IPR010982">
    <property type="entry name" value="Lambda_DNA-bd_dom_sf"/>
</dbReference>
<reference evidence="3 4" key="1">
    <citation type="submission" date="2018-05" db="EMBL/GenBank/DDBJ databases">
        <title>Complete genome sequence of Megasphaera sp. AJH120T, isolated from the ceca of a chicken.</title>
        <authorList>
            <person name="Maki J."/>
            <person name="Looft T."/>
        </authorList>
    </citation>
    <scope>NUCLEOTIDE SEQUENCE [LARGE SCALE GENOMIC DNA]</scope>
    <source>
        <strain evidence="3 4">AJH120</strain>
    </source>
</reference>
<evidence type="ECO:0000256" key="2">
    <source>
        <dbReference type="SAM" id="Phobius"/>
    </source>
</evidence>
<proteinExistence type="predicted"/>
<keyword evidence="2" id="KW-0472">Membrane</keyword>
<name>A0A346B0L3_9FIRM</name>
<dbReference type="InterPro" id="IPR050400">
    <property type="entry name" value="Bact_Cytoskel_RodZ"/>
</dbReference>
<dbReference type="GO" id="GO:0003677">
    <property type="term" value="F:DNA binding"/>
    <property type="evidence" value="ECO:0007669"/>
    <property type="project" value="InterPro"/>
</dbReference>
<dbReference type="KEGG" id="meg:DKB62_08785"/>
<accession>A0A346B0L3</accession>
<evidence type="ECO:0000313" key="3">
    <source>
        <dbReference type="EMBL" id="AXL21656.1"/>
    </source>
</evidence>
<feature type="compositionally biased region" description="Basic residues" evidence="1">
    <location>
        <begin position="92"/>
        <end position="109"/>
    </location>
</feature>
<dbReference type="PANTHER" id="PTHR34475:SF1">
    <property type="entry name" value="CYTOSKELETON PROTEIN RODZ"/>
    <property type="match status" value="1"/>
</dbReference>
<evidence type="ECO:0000313" key="4">
    <source>
        <dbReference type="Proteomes" id="UP000254337"/>
    </source>
</evidence>
<dbReference type="PROSITE" id="PS50943">
    <property type="entry name" value="HTH_CROC1"/>
    <property type="match status" value="1"/>
</dbReference>
<dbReference type="EMBL" id="CP029462">
    <property type="protein sequence ID" value="AXL21656.1"/>
    <property type="molecule type" value="Genomic_DNA"/>
</dbReference>
<protein>
    <submittedName>
        <fullName evidence="3">Helix-turn-helix domain-containing protein</fullName>
    </submittedName>
</protein>
<keyword evidence="2" id="KW-0812">Transmembrane</keyword>
<dbReference type="Gene3D" id="1.10.260.40">
    <property type="entry name" value="lambda repressor-like DNA-binding domains"/>
    <property type="match status" value="1"/>
</dbReference>
<dbReference type="RefSeq" id="WP_095629993.1">
    <property type="nucleotide sequence ID" value="NZ_CALYAU010000004.1"/>
</dbReference>
<feature type="transmembrane region" description="Helical" evidence="2">
    <location>
        <begin position="114"/>
        <end position="134"/>
    </location>
</feature>
<dbReference type="InterPro" id="IPR001387">
    <property type="entry name" value="Cro/C1-type_HTH"/>
</dbReference>
<sequence>MPTVGEVLRTERERQGRTLKEISDALNIKRQYLAALEEDRYDDIPGVVFVKGFIRNYGNCLGMDGGALVDTYKASLTGRTPQPEVRAAMPVRRSKDKKRAKHKEAKKKGRNGKWPEITIIAGVILFLLLIVWIMI</sequence>
<keyword evidence="4" id="KW-1185">Reference proteome</keyword>
<gene>
    <name evidence="3" type="ORF">DKB62_08785</name>
</gene>
<organism evidence="3 4">
    <name type="scientific">Megasphaera stantonii</name>
    <dbReference type="NCBI Taxonomy" id="2144175"/>
    <lineage>
        <taxon>Bacteria</taxon>
        <taxon>Bacillati</taxon>
        <taxon>Bacillota</taxon>
        <taxon>Negativicutes</taxon>
        <taxon>Veillonellales</taxon>
        <taxon>Veillonellaceae</taxon>
        <taxon>Megasphaera</taxon>
    </lineage>
</organism>